<evidence type="ECO:0000256" key="3">
    <source>
        <dbReference type="ARBA" id="ARBA00006402"/>
    </source>
</evidence>
<dbReference type="CDD" id="cd06225">
    <property type="entry name" value="HAMP"/>
    <property type="match status" value="1"/>
</dbReference>
<dbReference type="SUPFAM" id="SSF52172">
    <property type="entry name" value="CheY-like"/>
    <property type="match status" value="1"/>
</dbReference>
<dbReference type="PRINTS" id="PR00344">
    <property type="entry name" value="BCTRLSENSOR"/>
</dbReference>
<evidence type="ECO:0000256" key="4">
    <source>
        <dbReference type="ARBA" id="ARBA00012438"/>
    </source>
</evidence>
<evidence type="ECO:0000256" key="9">
    <source>
        <dbReference type="ARBA" id="ARBA00022777"/>
    </source>
</evidence>
<evidence type="ECO:0000259" key="18">
    <source>
        <dbReference type="PROSITE" id="PS50110"/>
    </source>
</evidence>
<comment type="subcellular location">
    <subcellularLocation>
        <location evidence="2">Cell membrane</location>
        <topology evidence="2">Multi-pass membrane protein</topology>
    </subcellularLocation>
</comment>
<dbReference type="Gene3D" id="3.30.450.40">
    <property type="match status" value="1"/>
</dbReference>
<feature type="coiled-coil region" evidence="15">
    <location>
        <begin position="426"/>
        <end position="458"/>
    </location>
</feature>
<dbReference type="Pfam" id="PF00072">
    <property type="entry name" value="Response_reg"/>
    <property type="match status" value="1"/>
</dbReference>
<dbReference type="Pfam" id="PF00672">
    <property type="entry name" value="HAMP"/>
    <property type="match status" value="1"/>
</dbReference>
<evidence type="ECO:0000313" key="20">
    <source>
        <dbReference type="EMBL" id="MDG0813221.1"/>
    </source>
</evidence>
<dbReference type="InterPro" id="IPR011006">
    <property type="entry name" value="CheY-like_superfamily"/>
</dbReference>
<feature type="domain" description="Histidine kinase" evidence="17">
    <location>
        <begin position="477"/>
        <end position="702"/>
    </location>
</feature>
<evidence type="ECO:0000259" key="19">
    <source>
        <dbReference type="PROSITE" id="PS50885"/>
    </source>
</evidence>
<organism evidence="20 21">
    <name type="scientific">Cohnella rhizosphaerae</name>
    <dbReference type="NCBI Taxonomy" id="1457232"/>
    <lineage>
        <taxon>Bacteria</taxon>
        <taxon>Bacillati</taxon>
        <taxon>Bacillota</taxon>
        <taxon>Bacilli</taxon>
        <taxon>Bacillales</taxon>
        <taxon>Paenibacillaceae</taxon>
        <taxon>Cohnella</taxon>
    </lineage>
</organism>
<feature type="modified residue" description="4-aspartylphosphate" evidence="14">
    <location>
        <position position="797"/>
    </location>
</feature>
<reference evidence="20" key="1">
    <citation type="submission" date="2022-10" db="EMBL/GenBank/DDBJ databases">
        <title>Comparative genomic analysis of Cohnella hashimotonis sp. nov., isolated from the International Space Station.</title>
        <authorList>
            <person name="Simpson A."/>
            <person name="Venkateswaran K."/>
        </authorList>
    </citation>
    <scope>NUCLEOTIDE SEQUENCE</scope>
    <source>
        <strain evidence="20">DSM 28161</strain>
    </source>
</reference>
<comment type="similarity">
    <text evidence="3">In the N-terminal section; belongs to the phytochrome family.</text>
</comment>
<dbReference type="SMART" id="SM00304">
    <property type="entry name" value="HAMP"/>
    <property type="match status" value="1"/>
</dbReference>
<dbReference type="CDD" id="cd16922">
    <property type="entry name" value="HATPase_EvgS-ArcB-TorS-like"/>
    <property type="match status" value="1"/>
</dbReference>
<dbReference type="Gene3D" id="1.10.287.130">
    <property type="match status" value="1"/>
</dbReference>
<feature type="transmembrane region" description="Helical" evidence="16">
    <location>
        <begin position="17"/>
        <end position="37"/>
    </location>
</feature>
<dbReference type="GO" id="GO:0005886">
    <property type="term" value="C:plasma membrane"/>
    <property type="evidence" value="ECO:0007669"/>
    <property type="project" value="UniProtKB-SubCell"/>
</dbReference>
<dbReference type="SUPFAM" id="SSF47384">
    <property type="entry name" value="Homodimeric domain of signal transducing histidine kinase"/>
    <property type="match status" value="1"/>
</dbReference>
<evidence type="ECO:0000256" key="1">
    <source>
        <dbReference type="ARBA" id="ARBA00000085"/>
    </source>
</evidence>
<keyword evidence="6 14" id="KW-0597">Phosphoprotein</keyword>
<keyword evidence="16" id="KW-1133">Transmembrane helix</keyword>
<name>A0A9X4QVE0_9BACL</name>
<sequence length="867" mass="96241">MYSVPERRRKISIRTKILFGNVIVMVFLGIAIVALTVRIASLQNEVEFISTHDIQVHETVDQIQKDVLDMETGMRGYVISGDEAYLEPYNTGKARWEADLNALSALVIDNPAQLRNLDSIKSNIQSWTDTASENAIGFKRSGDTESLDRFFREKTGKTKTDALRQQLQSFKDTEMSLTNQRVTDLKQRNASLIFFLYLLWLFVAIIAIAIAWFISGSVIKTIRKVSTTIRQIASQDGNLDKRIEINTRDEMMELGDSTNALLDSIERQNLRKDQIAEIATLLQEQNDINAVGRLFMNQMVRVFDIPFGVLYVRDQANHLVKNAAYAEASENFGRKEFQLGEGLVGQCAAGSRTMIVNQIPDGYVNIQSGIGQSAPKQIVLLPVSFEKSVVGVLEVGAFKPFKKADIELLEQLAGMLGVTIQSVKSRMEMEQLYTEAQAANEELQVQSEELNAQSLELLTMNDELKRSSNFKSEFLANMSHELRTPLNSMLILSQMLAENRHGHLNEDDISYVNTIYSAGNDLLNLINDILDLSKVEAGKLDIEMGNIVLADLQLTIQNNFQEVAAKKKLDFAVRIAPETPAWLETDGFRLQQILKNLLSNAFKFTEAGKVDLTIGVQANNSWGQQEVAFTVTDTGRGIARDKLSLIFEAFTQADSGTARKYGGTGLGLTISSSLANMLGGRIEVQSEEGKGSEFTLYLPAQRSLGELDDAVASRQLATSGSSLSAADPVSIAVSEMPLSTAELKGRNVLLVDDDARNLFALSHVLESLEMTFTIAHDGIECMERLRVGDTYDCILMDIMMPDMDGFQAIREIRHTLRLHTPIIAVTAKAMKEDRDKCLEAGANAYISKPVQVQQLISIMVAQMKVEA</sequence>
<comment type="caution">
    <text evidence="20">The sequence shown here is derived from an EMBL/GenBank/DDBJ whole genome shotgun (WGS) entry which is preliminary data.</text>
</comment>
<accession>A0A9X4QVE0</accession>
<dbReference type="Proteomes" id="UP001153404">
    <property type="component" value="Unassembled WGS sequence"/>
</dbReference>
<dbReference type="RefSeq" id="WP_277537020.1">
    <property type="nucleotide sequence ID" value="NZ_JAPDIA010000008.1"/>
</dbReference>
<keyword evidence="16" id="KW-0812">Transmembrane</keyword>
<dbReference type="PROSITE" id="PS50885">
    <property type="entry name" value="HAMP"/>
    <property type="match status" value="1"/>
</dbReference>
<evidence type="ECO:0000256" key="15">
    <source>
        <dbReference type="SAM" id="Coils"/>
    </source>
</evidence>
<dbReference type="Gene3D" id="3.40.50.2300">
    <property type="match status" value="1"/>
</dbReference>
<protein>
    <recommendedName>
        <fullName evidence="13">Circadian input-output histidine kinase CikA</fullName>
        <ecNumber evidence="4">2.7.13.3</ecNumber>
    </recommendedName>
</protein>
<keyword evidence="21" id="KW-1185">Reference proteome</keyword>
<dbReference type="SUPFAM" id="SSF55874">
    <property type="entry name" value="ATPase domain of HSP90 chaperone/DNA topoisomerase II/histidine kinase"/>
    <property type="match status" value="1"/>
</dbReference>
<evidence type="ECO:0000256" key="11">
    <source>
        <dbReference type="ARBA" id="ARBA00023012"/>
    </source>
</evidence>
<dbReference type="PANTHER" id="PTHR45339:SF1">
    <property type="entry name" value="HYBRID SIGNAL TRANSDUCTION HISTIDINE KINASE J"/>
    <property type="match status" value="1"/>
</dbReference>
<dbReference type="InterPro" id="IPR005467">
    <property type="entry name" value="His_kinase_dom"/>
</dbReference>
<evidence type="ECO:0000259" key="17">
    <source>
        <dbReference type="PROSITE" id="PS50109"/>
    </source>
</evidence>
<dbReference type="CDD" id="cd00082">
    <property type="entry name" value="HisKA"/>
    <property type="match status" value="1"/>
</dbReference>
<dbReference type="InterPro" id="IPR003594">
    <property type="entry name" value="HATPase_dom"/>
</dbReference>
<dbReference type="Pfam" id="PF13185">
    <property type="entry name" value="GAF_2"/>
    <property type="match status" value="1"/>
</dbReference>
<dbReference type="EC" id="2.7.13.3" evidence="4"/>
<dbReference type="InterPro" id="IPR036890">
    <property type="entry name" value="HATPase_C_sf"/>
</dbReference>
<dbReference type="CDD" id="cd19410">
    <property type="entry name" value="HK9-like_sensor"/>
    <property type="match status" value="1"/>
</dbReference>
<dbReference type="InterPro" id="IPR001789">
    <property type="entry name" value="Sig_transdc_resp-reg_receiver"/>
</dbReference>
<dbReference type="SMART" id="SM00448">
    <property type="entry name" value="REC"/>
    <property type="match status" value="1"/>
</dbReference>
<dbReference type="EMBL" id="JAPDIA010000008">
    <property type="protein sequence ID" value="MDG0813221.1"/>
    <property type="molecule type" value="Genomic_DNA"/>
</dbReference>
<dbReference type="AlphaFoldDB" id="A0A9X4QVE0"/>
<dbReference type="Gene3D" id="3.30.565.10">
    <property type="entry name" value="Histidine kinase-like ATPase, C-terminal domain"/>
    <property type="match status" value="1"/>
</dbReference>
<evidence type="ECO:0000256" key="14">
    <source>
        <dbReference type="PROSITE-ProRule" id="PRU00169"/>
    </source>
</evidence>
<feature type="transmembrane region" description="Helical" evidence="16">
    <location>
        <begin position="192"/>
        <end position="214"/>
    </location>
</feature>
<keyword evidence="7" id="KW-0808">Transferase</keyword>
<evidence type="ECO:0000256" key="6">
    <source>
        <dbReference type="ARBA" id="ARBA00022553"/>
    </source>
</evidence>
<gene>
    <name evidence="20" type="ORF">OMP40_30950</name>
</gene>
<evidence type="ECO:0000256" key="8">
    <source>
        <dbReference type="ARBA" id="ARBA00022741"/>
    </source>
</evidence>
<keyword evidence="5" id="KW-1003">Cell membrane</keyword>
<dbReference type="InterPro" id="IPR003661">
    <property type="entry name" value="HisK_dim/P_dom"/>
</dbReference>
<dbReference type="InterPro" id="IPR007891">
    <property type="entry name" value="CHASE3"/>
</dbReference>
<evidence type="ECO:0000256" key="13">
    <source>
        <dbReference type="ARBA" id="ARBA00074306"/>
    </source>
</evidence>
<dbReference type="PROSITE" id="PS50109">
    <property type="entry name" value="HIS_KIN"/>
    <property type="match status" value="1"/>
</dbReference>
<evidence type="ECO:0000256" key="7">
    <source>
        <dbReference type="ARBA" id="ARBA00022679"/>
    </source>
</evidence>
<keyword evidence="11" id="KW-0902">Two-component regulatory system</keyword>
<dbReference type="PROSITE" id="PS50110">
    <property type="entry name" value="RESPONSE_REGULATORY"/>
    <property type="match status" value="1"/>
</dbReference>
<keyword evidence="10" id="KW-0067">ATP-binding</keyword>
<keyword evidence="15" id="KW-0175">Coiled coil</keyword>
<dbReference type="SMART" id="SM00065">
    <property type="entry name" value="GAF"/>
    <property type="match status" value="1"/>
</dbReference>
<comment type="catalytic activity">
    <reaction evidence="1">
        <text>ATP + protein L-histidine = ADP + protein N-phospho-L-histidine.</text>
        <dbReference type="EC" id="2.7.13.3"/>
    </reaction>
</comment>
<feature type="domain" description="Response regulatory" evidence="18">
    <location>
        <begin position="747"/>
        <end position="863"/>
    </location>
</feature>
<dbReference type="GO" id="GO:0005524">
    <property type="term" value="F:ATP binding"/>
    <property type="evidence" value="ECO:0007669"/>
    <property type="project" value="UniProtKB-KW"/>
</dbReference>
<dbReference type="InterPro" id="IPR029016">
    <property type="entry name" value="GAF-like_dom_sf"/>
</dbReference>
<evidence type="ECO:0000256" key="12">
    <source>
        <dbReference type="ARBA" id="ARBA00023136"/>
    </source>
</evidence>
<feature type="domain" description="HAMP" evidence="19">
    <location>
        <begin position="216"/>
        <end position="270"/>
    </location>
</feature>
<dbReference type="CDD" id="cd17546">
    <property type="entry name" value="REC_hyHK_CKI1_RcsC-like"/>
    <property type="match status" value="1"/>
</dbReference>
<dbReference type="InterPro" id="IPR036097">
    <property type="entry name" value="HisK_dim/P_sf"/>
</dbReference>
<dbReference type="PANTHER" id="PTHR45339">
    <property type="entry name" value="HYBRID SIGNAL TRANSDUCTION HISTIDINE KINASE J"/>
    <property type="match status" value="1"/>
</dbReference>
<evidence type="ECO:0000256" key="10">
    <source>
        <dbReference type="ARBA" id="ARBA00022840"/>
    </source>
</evidence>
<evidence type="ECO:0000256" key="16">
    <source>
        <dbReference type="SAM" id="Phobius"/>
    </source>
</evidence>
<dbReference type="GO" id="GO:0000155">
    <property type="term" value="F:phosphorelay sensor kinase activity"/>
    <property type="evidence" value="ECO:0007669"/>
    <property type="project" value="InterPro"/>
</dbReference>
<evidence type="ECO:0000256" key="2">
    <source>
        <dbReference type="ARBA" id="ARBA00004651"/>
    </source>
</evidence>
<dbReference type="Gene3D" id="6.10.340.10">
    <property type="match status" value="1"/>
</dbReference>
<dbReference type="SUPFAM" id="SSF55781">
    <property type="entry name" value="GAF domain-like"/>
    <property type="match status" value="1"/>
</dbReference>
<dbReference type="InterPro" id="IPR004358">
    <property type="entry name" value="Sig_transdc_His_kin-like_C"/>
</dbReference>
<proteinExistence type="inferred from homology"/>
<dbReference type="Pfam" id="PF05227">
    <property type="entry name" value="CHASE3"/>
    <property type="match status" value="1"/>
</dbReference>
<evidence type="ECO:0000256" key="5">
    <source>
        <dbReference type="ARBA" id="ARBA00022475"/>
    </source>
</evidence>
<dbReference type="SMART" id="SM00387">
    <property type="entry name" value="HATPase_c"/>
    <property type="match status" value="1"/>
</dbReference>
<evidence type="ECO:0000313" key="21">
    <source>
        <dbReference type="Proteomes" id="UP001153404"/>
    </source>
</evidence>
<dbReference type="InterPro" id="IPR003018">
    <property type="entry name" value="GAF"/>
</dbReference>
<keyword evidence="12 16" id="KW-0472">Membrane</keyword>
<dbReference type="FunFam" id="3.30.565.10:FF:000010">
    <property type="entry name" value="Sensor histidine kinase RcsC"/>
    <property type="match status" value="1"/>
</dbReference>
<dbReference type="Pfam" id="PF00512">
    <property type="entry name" value="HisKA"/>
    <property type="match status" value="1"/>
</dbReference>
<keyword evidence="8" id="KW-0547">Nucleotide-binding</keyword>
<dbReference type="InterPro" id="IPR003660">
    <property type="entry name" value="HAMP_dom"/>
</dbReference>
<dbReference type="Pfam" id="PF02518">
    <property type="entry name" value="HATPase_c"/>
    <property type="match status" value="1"/>
</dbReference>
<keyword evidence="9" id="KW-0418">Kinase</keyword>
<dbReference type="SMART" id="SM00388">
    <property type="entry name" value="HisKA"/>
    <property type="match status" value="1"/>
</dbReference>